<dbReference type="InterPro" id="IPR038666">
    <property type="entry name" value="SSP1_head-tail_sf"/>
</dbReference>
<evidence type="ECO:0000313" key="1">
    <source>
        <dbReference type="EMBL" id="SET55592.1"/>
    </source>
</evidence>
<dbReference type="OrthoDB" id="9808209at2"/>
<name>A0A1I0FBS2_9FIRM</name>
<dbReference type="NCBIfam" id="TIGR01563">
    <property type="entry name" value="gp16_SPP1"/>
    <property type="match status" value="1"/>
</dbReference>
<dbReference type="Gene3D" id="2.40.10.270">
    <property type="entry name" value="Bacteriophage SPP1 head-tail adaptor protein"/>
    <property type="match status" value="1"/>
</dbReference>
<dbReference type="AlphaFoldDB" id="A0A1I0FBS2"/>
<protein>
    <submittedName>
        <fullName evidence="1">Phage head-tail adaptor, putative, SPP1 family</fullName>
    </submittedName>
</protein>
<gene>
    <name evidence="1" type="ORF">SAMN05660297_02749</name>
</gene>
<dbReference type="InterPro" id="IPR008767">
    <property type="entry name" value="Phage_SPP1_head-tail_adaptor"/>
</dbReference>
<dbReference type="RefSeq" id="WP_090445218.1">
    <property type="nucleotide sequence ID" value="NZ_FOHU01000014.1"/>
</dbReference>
<organism evidence="1 2">
    <name type="scientific">Natronincola peptidivorans</name>
    <dbReference type="NCBI Taxonomy" id="426128"/>
    <lineage>
        <taxon>Bacteria</taxon>
        <taxon>Bacillati</taxon>
        <taxon>Bacillota</taxon>
        <taxon>Clostridia</taxon>
        <taxon>Peptostreptococcales</taxon>
        <taxon>Natronincolaceae</taxon>
        <taxon>Natronincola</taxon>
    </lineage>
</organism>
<keyword evidence="2" id="KW-1185">Reference proteome</keyword>
<dbReference type="STRING" id="426128.SAMN05660297_02749"/>
<sequence>MKTKVKHKQPVLDKRIEIWGKIKETNELNQTVYKDDSIKKVWASIVPQTGKLINTPGDTKFANVTHKIKIRYAAFPEISREMWLKYKDKRFDINFILNPYERNEFHEIFAEQVL</sequence>
<dbReference type="Pfam" id="PF05521">
    <property type="entry name" value="Phage_HCP"/>
    <property type="match status" value="1"/>
</dbReference>
<reference evidence="1 2" key="1">
    <citation type="submission" date="2016-10" db="EMBL/GenBank/DDBJ databases">
        <authorList>
            <person name="de Groot N.N."/>
        </authorList>
    </citation>
    <scope>NUCLEOTIDE SEQUENCE [LARGE SCALE GENOMIC DNA]</scope>
    <source>
        <strain evidence="1 2">DSM 18979</strain>
    </source>
</reference>
<accession>A0A1I0FBS2</accession>
<proteinExistence type="predicted"/>
<dbReference type="EMBL" id="FOHU01000014">
    <property type="protein sequence ID" value="SET55592.1"/>
    <property type="molecule type" value="Genomic_DNA"/>
</dbReference>
<evidence type="ECO:0000313" key="2">
    <source>
        <dbReference type="Proteomes" id="UP000199568"/>
    </source>
</evidence>
<dbReference type="Proteomes" id="UP000199568">
    <property type="component" value="Unassembled WGS sequence"/>
</dbReference>